<dbReference type="Pfam" id="PF23493">
    <property type="entry name" value="CysS_C"/>
    <property type="match status" value="1"/>
</dbReference>
<dbReference type="InterPro" id="IPR056411">
    <property type="entry name" value="CysS_C"/>
</dbReference>
<dbReference type="PANTHER" id="PTHR10890:SF3">
    <property type="entry name" value="CYSTEINE--TRNA LIGASE, CYTOPLASMIC"/>
    <property type="match status" value="1"/>
</dbReference>
<evidence type="ECO:0000256" key="8">
    <source>
        <dbReference type="ARBA" id="ARBA00022917"/>
    </source>
</evidence>
<dbReference type="Proteomes" id="UP000672526">
    <property type="component" value="Unassembled WGS sequence"/>
</dbReference>
<keyword evidence="8 10" id="KW-0648">Protein biosynthesis</keyword>
<keyword evidence="6 10" id="KW-0862">Zinc</keyword>
<sequence>MPVALYDTWSRTLRAFTPIQADHVGLYCCGPTVYDHAHIGNLRTYVFEDVLRRVLALNGYTVRHVVNITDVGHLVSDADEGEDKMEKGSRRTGESAWAIAERYTAAFMNDWRALNLLEPTVWCRATDHIAEQIDFIAELERKGYTYRTIDGIYFDTSKQDEYGFLARLDVAGLQAGKRVALGEKRHATDFALWKFSPPDTLRQMEWDSPWGRGFPGWHIECSAMSAKYLGPWFDIHCGGEDHIAVHHSNEIAQTQARHGTRLANFWMHGHFLTLDTGKMSKSGGDFVRLRTLTGRGVDPLAYRYLCLSAHYRSSLRFNLDALDAAQSALDRLRRVYVQWPEGGMPDTHSVARFKVEVDQDLNLPRALAVLWDVVRSDLPAATRRATVDRFDAVLGFRLADWKKDVSAIPAIPVDIALLADERERARAAKDWNEADRLRDQLRAEGWHVEDSSSGQALRRLDKTQ</sequence>
<keyword evidence="5 10" id="KW-0547">Nucleotide-binding</keyword>
<comment type="subcellular location">
    <subcellularLocation>
        <location evidence="10">Cytoplasm</location>
    </subcellularLocation>
</comment>
<gene>
    <name evidence="13" type="primary">cysS_2</name>
    <name evidence="10" type="synonym">cysS</name>
    <name evidence="13" type="ORF">R69888_01522</name>
</gene>
<evidence type="ECO:0000259" key="12">
    <source>
        <dbReference type="Pfam" id="PF23493"/>
    </source>
</evidence>
<keyword evidence="10" id="KW-0963">Cytoplasm</keyword>
<evidence type="ECO:0000256" key="5">
    <source>
        <dbReference type="ARBA" id="ARBA00022741"/>
    </source>
</evidence>
<evidence type="ECO:0000313" key="14">
    <source>
        <dbReference type="Proteomes" id="UP000672526"/>
    </source>
</evidence>
<dbReference type="InterPro" id="IPR015803">
    <property type="entry name" value="Cys-tRNA-ligase"/>
</dbReference>
<feature type="binding site" evidence="10">
    <location>
        <position position="221"/>
    </location>
    <ligand>
        <name>Zn(2+)</name>
        <dbReference type="ChEBI" id="CHEBI:29105"/>
    </ligand>
</feature>
<feature type="domain" description="Cysteinyl-tRNA ligase anticodon binding" evidence="12">
    <location>
        <begin position="420"/>
        <end position="458"/>
    </location>
</feature>
<feature type="binding site" evidence="10">
    <location>
        <position position="281"/>
    </location>
    <ligand>
        <name>ATP</name>
        <dbReference type="ChEBI" id="CHEBI:30616"/>
    </ligand>
</feature>
<dbReference type="Gene3D" id="3.40.50.620">
    <property type="entry name" value="HUPs"/>
    <property type="match status" value="1"/>
</dbReference>
<comment type="subunit">
    <text evidence="2 10">Monomer.</text>
</comment>
<comment type="similarity">
    <text evidence="1 10">Belongs to the class-I aminoacyl-tRNA synthetase family.</text>
</comment>
<comment type="caution">
    <text evidence="13">The sequence shown here is derived from an EMBL/GenBank/DDBJ whole genome shotgun (WGS) entry which is preliminary data.</text>
</comment>
<evidence type="ECO:0000256" key="10">
    <source>
        <dbReference type="HAMAP-Rule" id="MF_00041"/>
    </source>
</evidence>
<keyword evidence="7 10" id="KW-0067">ATP-binding</keyword>
<dbReference type="HAMAP" id="MF_00041">
    <property type="entry name" value="Cys_tRNA_synth"/>
    <property type="match status" value="1"/>
</dbReference>
<keyword evidence="4 10" id="KW-0479">Metal-binding</keyword>
<evidence type="ECO:0000313" key="13">
    <source>
        <dbReference type="EMBL" id="CAE6719388.1"/>
    </source>
</evidence>
<evidence type="ECO:0000256" key="2">
    <source>
        <dbReference type="ARBA" id="ARBA00011245"/>
    </source>
</evidence>
<evidence type="ECO:0000256" key="6">
    <source>
        <dbReference type="ARBA" id="ARBA00022833"/>
    </source>
</evidence>
<feature type="binding site" evidence="10">
    <location>
        <position position="250"/>
    </location>
    <ligand>
        <name>Zn(2+)</name>
        <dbReference type="ChEBI" id="CHEBI:29105"/>
    </ligand>
</feature>
<name>A0ABN7L1V1_9BURK</name>
<feature type="short sequence motif" description="'HIGH' region" evidence="10">
    <location>
        <begin position="31"/>
        <end position="41"/>
    </location>
</feature>
<dbReference type="NCBIfam" id="TIGR00435">
    <property type="entry name" value="cysS"/>
    <property type="match status" value="1"/>
</dbReference>
<organism evidence="13 14">
    <name type="scientific">Paraburkholderia haematera</name>
    <dbReference type="NCBI Taxonomy" id="2793077"/>
    <lineage>
        <taxon>Bacteria</taxon>
        <taxon>Pseudomonadati</taxon>
        <taxon>Pseudomonadota</taxon>
        <taxon>Betaproteobacteria</taxon>
        <taxon>Burkholderiales</taxon>
        <taxon>Burkholderiaceae</taxon>
        <taxon>Paraburkholderia</taxon>
    </lineage>
</organism>
<reference evidence="13 14" key="1">
    <citation type="submission" date="2021-02" db="EMBL/GenBank/DDBJ databases">
        <authorList>
            <person name="Vanwijnsberghe S."/>
        </authorList>
    </citation>
    <scope>NUCLEOTIDE SEQUENCE [LARGE SCALE GENOMIC DNA]</scope>
    <source>
        <strain evidence="13 14">LMG 31837</strain>
    </source>
</reference>
<dbReference type="InterPro" id="IPR014729">
    <property type="entry name" value="Rossmann-like_a/b/a_fold"/>
</dbReference>
<protein>
    <recommendedName>
        <fullName evidence="10">Cysteine--tRNA ligase</fullName>
        <ecNumber evidence="10">6.1.1.16</ecNumber>
    </recommendedName>
    <alternativeName>
        <fullName evidence="10">Cysteinyl-tRNA synthetase</fullName>
        <shortName evidence="10">CysRS</shortName>
    </alternativeName>
</protein>
<dbReference type="GO" id="GO:0004817">
    <property type="term" value="F:cysteine-tRNA ligase activity"/>
    <property type="evidence" value="ECO:0007669"/>
    <property type="project" value="UniProtKB-EC"/>
</dbReference>
<dbReference type="SUPFAM" id="SSF52374">
    <property type="entry name" value="Nucleotidylyl transferase"/>
    <property type="match status" value="1"/>
</dbReference>
<comment type="catalytic activity">
    <reaction evidence="10">
        <text>tRNA(Cys) + L-cysteine + ATP = L-cysteinyl-tRNA(Cys) + AMP + diphosphate</text>
        <dbReference type="Rhea" id="RHEA:17773"/>
        <dbReference type="Rhea" id="RHEA-COMP:9661"/>
        <dbReference type="Rhea" id="RHEA-COMP:9679"/>
        <dbReference type="ChEBI" id="CHEBI:30616"/>
        <dbReference type="ChEBI" id="CHEBI:33019"/>
        <dbReference type="ChEBI" id="CHEBI:35235"/>
        <dbReference type="ChEBI" id="CHEBI:78442"/>
        <dbReference type="ChEBI" id="CHEBI:78517"/>
        <dbReference type="ChEBI" id="CHEBI:456215"/>
        <dbReference type="EC" id="6.1.1.16"/>
    </reaction>
</comment>
<evidence type="ECO:0000256" key="4">
    <source>
        <dbReference type="ARBA" id="ARBA00022723"/>
    </source>
</evidence>
<dbReference type="InterPro" id="IPR009080">
    <property type="entry name" value="tRNAsynth_Ia_anticodon-bd"/>
</dbReference>
<evidence type="ECO:0000256" key="1">
    <source>
        <dbReference type="ARBA" id="ARBA00005594"/>
    </source>
</evidence>
<dbReference type="CDD" id="cd00672">
    <property type="entry name" value="CysRS_core"/>
    <property type="match status" value="1"/>
</dbReference>
<dbReference type="InterPro" id="IPR032678">
    <property type="entry name" value="tRNA-synt_1_cat_dom"/>
</dbReference>
<dbReference type="EC" id="6.1.1.16" evidence="10"/>
<accession>A0ABN7L1V1</accession>
<dbReference type="Gene3D" id="1.20.120.1910">
    <property type="entry name" value="Cysteine-tRNA ligase, C-terminal anti-codon recognition domain"/>
    <property type="match status" value="1"/>
</dbReference>
<dbReference type="EMBL" id="CAJNBK010000003">
    <property type="protein sequence ID" value="CAE6719388.1"/>
    <property type="molecule type" value="Genomic_DNA"/>
</dbReference>
<comment type="cofactor">
    <cofactor evidence="10">
        <name>Zn(2+)</name>
        <dbReference type="ChEBI" id="CHEBI:29105"/>
    </cofactor>
    <text evidence="10">Binds 1 zinc ion per subunit.</text>
</comment>
<feature type="binding site" evidence="10">
    <location>
        <position position="246"/>
    </location>
    <ligand>
        <name>Zn(2+)</name>
        <dbReference type="ChEBI" id="CHEBI:29105"/>
    </ligand>
</feature>
<dbReference type="RefSeq" id="WP_211610391.1">
    <property type="nucleotide sequence ID" value="NZ_CAJNBK010000003.1"/>
</dbReference>
<evidence type="ECO:0000256" key="3">
    <source>
        <dbReference type="ARBA" id="ARBA00022598"/>
    </source>
</evidence>
<feature type="domain" description="tRNA synthetases class I catalytic" evidence="11">
    <location>
        <begin position="16"/>
        <end position="326"/>
    </location>
</feature>
<evidence type="ECO:0000256" key="9">
    <source>
        <dbReference type="ARBA" id="ARBA00023146"/>
    </source>
</evidence>
<keyword evidence="14" id="KW-1185">Reference proteome</keyword>
<evidence type="ECO:0000259" key="11">
    <source>
        <dbReference type="Pfam" id="PF01406"/>
    </source>
</evidence>
<evidence type="ECO:0000256" key="7">
    <source>
        <dbReference type="ARBA" id="ARBA00022840"/>
    </source>
</evidence>
<dbReference type="Pfam" id="PF01406">
    <property type="entry name" value="tRNA-synt_1e"/>
    <property type="match status" value="1"/>
</dbReference>
<dbReference type="PANTHER" id="PTHR10890">
    <property type="entry name" value="CYSTEINYL-TRNA SYNTHETASE"/>
    <property type="match status" value="1"/>
</dbReference>
<proteinExistence type="inferred from homology"/>
<dbReference type="SUPFAM" id="SSF47323">
    <property type="entry name" value="Anticodon-binding domain of a subclass of class I aminoacyl-tRNA synthetases"/>
    <property type="match status" value="1"/>
</dbReference>
<feature type="short sequence motif" description="'KMSKS' region" evidence="10">
    <location>
        <begin position="278"/>
        <end position="282"/>
    </location>
</feature>
<keyword evidence="9 10" id="KW-0030">Aminoacyl-tRNA synthetase</keyword>
<keyword evidence="3 10" id="KW-0436">Ligase</keyword>
<dbReference type="PRINTS" id="PR00983">
    <property type="entry name" value="TRNASYNTHCYS"/>
</dbReference>
<dbReference type="InterPro" id="IPR024909">
    <property type="entry name" value="Cys-tRNA/MSH_ligase"/>
</dbReference>
<feature type="binding site" evidence="10">
    <location>
        <position position="29"/>
    </location>
    <ligand>
        <name>Zn(2+)</name>
        <dbReference type="ChEBI" id="CHEBI:29105"/>
    </ligand>
</feature>